<evidence type="ECO:0000313" key="4">
    <source>
        <dbReference type="EMBL" id="KAK0621973.1"/>
    </source>
</evidence>
<dbReference type="CDD" id="cd05227">
    <property type="entry name" value="AR_SDR_e"/>
    <property type="match status" value="1"/>
</dbReference>
<gene>
    <name evidence="4" type="ORF">B0T17DRAFT_493449</name>
</gene>
<dbReference type="PANTHER" id="PTHR10366">
    <property type="entry name" value="NAD DEPENDENT EPIMERASE/DEHYDRATASE"/>
    <property type="match status" value="1"/>
</dbReference>
<accession>A0AA39WUR0</accession>
<keyword evidence="5" id="KW-1185">Reference proteome</keyword>
<evidence type="ECO:0000313" key="5">
    <source>
        <dbReference type="Proteomes" id="UP001174934"/>
    </source>
</evidence>
<proteinExistence type="inferred from homology"/>
<dbReference type="Pfam" id="PF01370">
    <property type="entry name" value="Epimerase"/>
    <property type="match status" value="1"/>
</dbReference>
<evidence type="ECO:0000256" key="2">
    <source>
        <dbReference type="ARBA" id="ARBA00023445"/>
    </source>
</evidence>
<dbReference type="FunFam" id="3.40.50.720:FF:000191">
    <property type="entry name" value="Methylglyoxal reductase (NADPH-dependent)"/>
    <property type="match status" value="1"/>
</dbReference>
<evidence type="ECO:0000259" key="3">
    <source>
        <dbReference type="Pfam" id="PF01370"/>
    </source>
</evidence>
<evidence type="ECO:0000256" key="1">
    <source>
        <dbReference type="ARBA" id="ARBA00023002"/>
    </source>
</evidence>
<comment type="caution">
    <text evidence="4">The sequence shown here is derived from an EMBL/GenBank/DDBJ whole genome shotgun (WGS) entry which is preliminary data.</text>
</comment>
<comment type="similarity">
    <text evidence="2">Belongs to the NAD(P)-dependent epimerase/dehydratase family. Dihydroflavonol-4-reductase subfamily.</text>
</comment>
<dbReference type="EMBL" id="JAULSR010000004">
    <property type="protein sequence ID" value="KAK0621973.1"/>
    <property type="molecule type" value="Genomic_DNA"/>
</dbReference>
<dbReference type="GO" id="GO:0016616">
    <property type="term" value="F:oxidoreductase activity, acting on the CH-OH group of donors, NAD or NADP as acceptor"/>
    <property type="evidence" value="ECO:0007669"/>
    <property type="project" value="TreeGrafter"/>
</dbReference>
<keyword evidence="1" id="KW-0560">Oxidoreductase</keyword>
<dbReference type="InterPro" id="IPR036291">
    <property type="entry name" value="NAD(P)-bd_dom_sf"/>
</dbReference>
<dbReference type="Gene3D" id="3.40.50.720">
    <property type="entry name" value="NAD(P)-binding Rossmann-like Domain"/>
    <property type="match status" value="1"/>
</dbReference>
<name>A0AA39WUR0_9PEZI</name>
<dbReference type="InterPro" id="IPR050425">
    <property type="entry name" value="NAD(P)_dehydrat-like"/>
</dbReference>
<dbReference type="PANTHER" id="PTHR10366:SF564">
    <property type="entry name" value="STEROL-4-ALPHA-CARBOXYLATE 3-DEHYDROGENASE, DECARBOXYLATING"/>
    <property type="match status" value="1"/>
</dbReference>
<feature type="domain" description="NAD-dependent epimerase/dehydratase" evidence="3">
    <location>
        <begin position="37"/>
        <end position="297"/>
    </location>
</feature>
<dbReference type="Proteomes" id="UP001174934">
    <property type="component" value="Unassembled WGS sequence"/>
</dbReference>
<organism evidence="4 5">
    <name type="scientific">Bombardia bombarda</name>
    <dbReference type="NCBI Taxonomy" id="252184"/>
    <lineage>
        <taxon>Eukaryota</taxon>
        <taxon>Fungi</taxon>
        <taxon>Dikarya</taxon>
        <taxon>Ascomycota</taxon>
        <taxon>Pezizomycotina</taxon>
        <taxon>Sordariomycetes</taxon>
        <taxon>Sordariomycetidae</taxon>
        <taxon>Sordariales</taxon>
        <taxon>Lasiosphaeriaceae</taxon>
        <taxon>Bombardia</taxon>
    </lineage>
</organism>
<dbReference type="InterPro" id="IPR001509">
    <property type="entry name" value="Epimerase_deHydtase"/>
</dbReference>
<protein>
    <recommendedName>
        <fullName evidence="3">NAD-dependent epimerase/dehydratase domain-containing protein</fullName>
    </recommendedName>
</protein>
<dbReference type="SUPFAM" id="SSF51735">
    <property type="entry name" value="NAD(P)-binding Rossmann-fold domains"/>
    <property type="match status" value="1"/>
</dbReference>
<sequence length="374" mass="41740">MKDIVYTSRHCSRTVYQTKNDGDPKHCRCKPPTKGKVLLTGGSGFIASHVLDCLLDHGFEVVVTARSREKGERIVKSIDSALGKRISYVVVENIAKDGAFDKVVQADPPFDYVVHTASPYQLYFDDPVRDCLDPAIKGTTGILKSLKTHAPNVKRVVITSSSAAILNAHDHREVYDESSWADTTWEQAMEPMHTYRASKKFSEKAAWDFVETAKPHFDIATINNTYTFGPIPRSLSSLNTLNTSNQRIYDIVRGKMREEIAPTSPVFTFVDVRDVALAHVRALLVPEAGGKRFYVVGGFFSNPKLAGIIREGWPEMMKSRLPKEEDIKDDFPSDHWKFDNSRSRTVLGIEYRGLEGSVKDTVESILKATGGGLK</sequence>
<dbReference type="AlphaFoldDB" id="A0AA39WUR0"/>
<reference evidence="4" key="1">
    <citation type="submission" date="2023-06" db="EMBL/GenBank/DDBJ databases">
        <title>Genome-scale phylogeny and comparative genomics of the fungal order Sordariales.</title>
        <authorList>
            <consortium name="Lawrence Berkeley National Laboratory"/>
            <person name="Hensen N."/>
            <person name="Bonometti L."/>
            <person name="Westerberg I."/>
            <person name="Brannstrom I.O."/>
            <person name="Guillou S."/>
            <person name="Cros-Aarteil S."/>
            <person name="Calhoun S."/>
            <person name="Haridas S."/>
            <person name="Kuo A."/>
            <person name="Mondo S."/>
            <person name="Pangilinan J."/>
            <person name="Riley R."/>
            <person name="LaButti K."/>
            <person name="Andreopoulos B."/>
            <person name="Lipzen A."/>
            <person name="Chen C."/>
            <person name="Yanf M."/>
            <person name="Daum C."/>
            <person name="Ng V."/>
            <person name="Clum A."/>
            <person name="Steindorff A."/>
            <person name="Ohm R."/>
            <person name="Martin F."/>
            <person name="Silar P."/>
            <person name="Natvig D."/>
            <person name="Lalanne C."/>
            <person name="Gautier V."/>
            <person name="Ament-velasquez S.L."/>
            <person name="Kruys A."/>
            <person name="Hutchinson M.I."/>
            <person name="Powell A.J."/>
            <person name="Barry K."/>
            <person name="Miller A.N."/>
            <person name="Grigoriev I.V."/>
            <person name="Debuchy R."/>
            <person name="Gladieux P."/>
            <person name="Thoren M.H."/>
            <person name="Johannesson H."/>
        </authorList>
    </citation>
    <scope>NUCLEOTIDE SEQUENCE</scope>
    <source>
        <strain evidence="4">SMH3391-2</strain>
    </source>
</reference>